<dbReference type="EMBL" id="VSWC01000131">
    <property type="protein sequence ID" value="KAA1080734.1"/>
    <property type="molecule type" value="Genomic_DNA"/>
</dbReference>
<proteinExistence type="predicted"/>
<dbReference type="EMBL" id="VDEP01000378">
    <property type="protein sequence ID" value="KAA1092088.1"/>
    <property type="molecule type" value="Genomic_DNA"/>
</dbReference>
<evidence type="ECO:0000313" key="2">
    <source>
        <dbReference type="EMBL" id="KAA1080734.1"/>
    </source>
</evidence>
<organism evidence="3 5">
    <name type="scientific">Puccinia graminis f. sp. tritici</name>
    <dbReference type="NCBI Taxonomy" id="56615"/>
    <lineage>
        <taxon>Eukaryota</taxon>
        <taxon>Fungi</taxon>
        <taxon>Dikarya</taxon>
        <taxon>Basidiomycota</taxon>
        <taxon>Pucciniomycotina</taxon>
        <taxon>Pucciniomycetes</taxon>
        <taxon>Pucciniales</taxon>
        <taxon>Pucciniaceae</taxon>
        <taxon>Puccinia</taxon>
    </lineage>
</organism>
<dbReference type="Proteomes" id="UP000325313">
    <property type="component" value="Unassembled WGS sequence"/>
</dbReference>
<dbReference type="AlphaFoldDB" id="A0A5B0NW98"/>
<name>A0A5B0NW98_PUCGR</name>
<evidence type="ECO:0000256" key="1">
    <source>
        <dbReference type="SAM" id="SignalP"/>
    </source>
</evidence>
<gene>
    <name evidence="2" type="ORF">PGT21_018761</name>
    <name evidence="3" type="ORF">PGTUg99_017192</name>
</gene>
<feature type="chain" id="PRO_5036137576" evidence="1">
    <location>
        <begin position="19"/>
        <end position="135"/>
    </location>
</feature>
<evidence type="ECO:0000313" key="5">
    <source>
        <dbReference type="Proteomes" id="UP000325313"/>
    </source>
</evidence>
<accession>A0A5B0NW98</accession>
<sequence>MNFTRILIVASFLSGMNCSKPVGIELTRNEVSENEWIHGPGVMQSQTLRGEWGEKKQYHHTNNMEIYFSNHGLRVSKAHRSNHIFITNQGQSVLEYLLIDSTGSQFLSRRIQPYHQDKVSEHDVDFWVRRISLPP</sequence>
<feature type="signal peptide" evidence="1">
    <location>
        <begin position="1"/>
        <end position="18"/>
    </location>
</feature>
<protein>
    <submittedName>
        <fullName evidence="3">Uncharacterized protein</fullName>
    </submittedName>
</protein>
<comment type="caution">
    <text evidence="3">The sequence shown here is derived from an EMBL/GenBank/DDBJ whole genome shotgun (WGS) entry which is preliminary data.</text>
</comment>
<evidence type="ECO:0000313" key="4">
    <source>
        <dbReference type="Proteomes" id="UP000324748"/>
    </source>
</evidence>
<reference evidence="4 5" key="1">
    <citation type="submission" date="2019-05" db="EMBL/GenBank/DDBJ databases">
        <title>Emergence of the Ug99 lineage of the wheat stem rust pathogen through somatic hybridization.</title>
        <authorList>
            <person name="Li F."/>
            <person name="Upadhyaya N.M."/>
            <person name="Sperschneider J."/>
            <person name="Matny O."/>
            <person name="Nguyen-Phuc H."/>
            <person name="Mago R."/>
            <person name="Raley C."/>
            <person name="Miller M.E."/>
            <person name="Silverstein K.A.T."/>
            <person name="Henningsen E."/>
            <person name="Hirsch C.D."/>
            <person name="Visser B."/>
            <person name="Pretorius Z.A."/>
            <person name="Steffenson B.J."/>
            <person name="Schwessinger B."/>
            <person name="Dodds P.N."/>
            <person name="Figueroa M."/>
        </authorList>
    </citation>
    <scope>NUCLEOTIDE SEQUENCE [LARGE SCALE GENOMIC DNA]</scope>
    <source>
        <strain evidence="2">21-0</strain>
        <strain evidence="3 5">Ug99</strain>
    </source>
</reference>
<evidence type="ECO:0000313" key="3">
    <source>
        <dbReference type="EMBL" id="KAA1092088.1"/>
    </source>
</evidence>
<keyword evidence="1" id="KW-0732">Signal</keyword>
<keyword evidence="4" id="KW-1185">Reference proteome</keyword>
<dbReference type="Proteomes" id="UP000324748">
    <property type="component" value="Unassembled WGS sequence"/>
</dbReference>